<feature type="chain" id="PRO_5034723856" evidence="1">
    <location>
        <begin position="25"/>
        <end position="123"/>
    </location>
</feature>
<name>A0A8H7EV52_9FUNG</name>
<dbReference type="EMBL" id="JABAYA010000014">
    <property type="protein sequence ID" value="KAF7730705.1"/>
    <property type="molecule type" value="Genomic_DNA"/>
</dbReference>
<keyword evidence="3" id="KW-1185">Reference proteome</keyword>
<protein>
    <submittedName>
        <fullName evidence="2">Uncharacterized protein</fullName>
    </submittedName>
</protein>
<feature type="signal peptide" evidence="1">
    <location>
        <begin position="1"/>
        <end position="24"/>
    </location>
</feature>
<reference evidence="2" key="1">
    <citation type="submission" date="2020-01" db="EMBL/GenBank/DDBJ databases">
        <title>Genome Sequencing of Three Apophysomyces-Like Fungal Strains Confirms a Novel Fungal Genus in the Mucoromycota with divergent Burkholderia-like Endosymbiotic Bacteria.</title>
        <authorList>
            <person name="Stajich J.E."/>
            <person name="Macias A.M."/>
            <person name="Carter-House D."/>
            <person name="Lovett B."/>
            <person name="Kasson L.R."/>
            <person name="Berry K."/>
            <person name="Grigoriev I."/>
            <person name="Chang Y."/>
            <person name="Spatafora J."/>
            <person name="Kasson M.T."/>
        </authorList>
    </citation>
    <scope>NUCLEOTIDE SEQUENCE</scope>
    <source>
        <strain evidence="2">NRRL A-21654</strain>
    </source>
</reference>
<evidence type="ECO:0000313" key="2">
    <source>
        <dbReference type="EMBL" id="KAF7730705.1"/>
    </source>
</evidence>
<dbReference type="Proteomes" id="UP000605846">
    <property type="component" value="Unassembled WGS sequence"/>
</dbReference>
<keyword evidence="1" id="KW-0732">Signal</keyword>
<sequence length="123" mass="14035">MRFAIIILGVVTLALTVIAHPSLAQDTDAVDWESLVVQNDTGHEDNVENIIQFDTEEEDFRPEACWSNHHPYYISSHLTGGDGPALMDVDQSEFKQYNIAKADWEKQQRDTSLLVTLIEYERI</sequence>
<gene>
    <name evidence="2" type="ORF">EC973_001654</name>
</gene>
<comment type="caution">
    <text evidence="2">The sequence shown here is derived from an EMBL/GenBank/DDBJ whole genome shotgun (WGS) entry which is preliminary data.</text>
</comment>
<evidence type="ECO:0000256" key="1">
    <source>
        <dbReference type="SAM" id="SignalP"/>
    </source>
</evidence>
<accession>A0A8H7EV52</accession>
<dbReference type="AlphaFoldDB" id="A0A8H7EV52"/>
<proteinExistence type="predicted"/>
<evidence type="ECO:0000313" key="3">
    <source>
        <dbReference type="Proteomes" id="UP000605846"/>
    </source>
</evidence>
<organism evidence="2 3">
    <name type="scientific">Apophysomyces ossiformis</name>
    <dbReference type="NCBI Taxonomy" id="679940"/>
    <lineage>
        <taxon>Eukaryota</taxon>
        <taxon>Fungi</taxon>
        <taxon>Fungi incertae sedis</taxon>
        <taxon>Mucoromycota</taxon>
        <taxon>Mucoromycotina</taxon>
        <taxon>Mucoromycetes</taxon>
        <taxon>Mucorales</taxon>
        <taxon>Mucorineae</taxon>
        <taxon>Mucoraceae</taxon>
        <taxon>Apophysomyces</taxon>
    </lineage>
</organism>